<reference evidence="1 2" key="1">
    <citation type="journal article" date="2015" name="Virology">
        <title>Characterization of a novel adenovirus isolated from a skunk.</title>
        <authorList>
            <person name="Kozak R.A."/>
            <person name="Ackford J.G."/>
            <person name="Slaine P."/>
            <person name="Li A."/>
            <person name="Carman S."/>
            <person name="Campbell D."/>
            <person name="Welch M.K."/>
            <person name="Kropinski A.M."/>
            <person name="Nagy E."/>
        </authorList>
    </citation>
    <scope>NUCLEOTIDE SEQUENCE [LARGE SCALE GENOMIC DNA]</scope>
    <source>
        <strain evidence="1">SkAdV-PB1</strain>
    </source>
</reference>
<dbReference type="GeneID" id="25396043"/>
<protein>
    <submittedName>
        <fullName evidence="1">E4 ORFC</fullName>
    </submittedName>
</protein>
<evidence type="ECO:0000313" key="2">
    <source>
        <dbReference type="Proteomes" id="UP000162613"/>
    </source>
</evidence>
<keyword evidence="2" id="KW-1185">Reference proteome</keyword>
<evidence type="ECO:0000313" key="1">
    <source>
        <dbReference type="EMBL" id="AKC34864.1"/>
    </source>
</evidence>
<organism evidence="1 2">
    <name type="scientific">Skunk adenovirus 1</name>
    <dbReference type="NCBI Taxonomy" id="2698728"/>
    <lineage>
        <taxon>Viruses</taxon>
        <taxon>Varidnaviria</taxon>
        <taxon>Bamfordvirae</taxon>
        <taxon>Preplasmiviricota</taxon>
        <taxon>Polisuviricotina</taxon>
        <taxon>Pharingeaviricetes</taxon>
        <taxon>Rowavirales</taxon>
        <taxon>Adenoviridae</taxon>
        <taxon>Mastadenovirus</taxon>
        <taxon>Mastadenovirus trianonense</taxon>
        <taxon>Skunk mastadenovirus A</taxon>
    </lineage>
</organism>
<dbReference type="EMBL" id="KP238322">
    <property type="protein sequence ID" value="AKC34864.1"/>
    <property type="molecule type" value="Genomic_DNA"/>
</dbReference>
<accession>A0A0K0MGH0</accession>
<sequence length="124" mass="14139">MASADDNNCTKCMCFSVKFQHDLSVKLLEMEPELGPLMQKGLETFLTHWLNHVYVFNHSKPGNLALFFCVCFNYLEPTQALVSTIINGAENYLNTFLKDYTSAKDVEWTSADSSKFDVVFIPRL</sequence>
<gene>
    <name evidence="1" type="primary">28</name>
</gene>
<name>A0A0K0MGH0_9ADEN</name>
<proteinExistence type="predicted"/>
<dbReference type="RefSeq" id="YP_009162610.1">
    <property type="nucleotide sequence ID" value="NC_027708.1"/>
</dbReference>
<dbReference type="Proteomes" id="UP000162613">
    <property type="component" value="Segment"/>
</dbReference>
<dbReference type="KEGG" id="vg:25396043"/>